<dbReference type="PANTHER" id="PTHR16198:SF2">
    <property type="entry name" value="INO80 COMPLEX SUBUNIT D"/>
    <property type="match status" value="1"/>
</dbReference>
<name>A0AA88YHU4_PINIB</name>
<dbReference type="Pfam" id="PF13891">
    <property type="entry name" value="zf-C3HC3H_KANSL2"/>
    <property type="match status" value="2"/>
</dbReference>
<feature type="compositionally biased region" description="Basic and acidic residues" evidence="4">
    <location>
        <begin position="859"/>
        <end position="869"/>
    </location>
</feature>
<feature type="compositionally biased region" description="Basic and acidic residues" evidence="4">
    <location>
        <begin position="317"/>
        <end position="326"/>
    </location>
</feature>
<feature type="domain" description="KANL2-like probable zinc-finger" evidence="5">
    <location>
        <begin position="79"/>
        <end position="140"/>
    </location>
</feature>
<protein>
    <recommendedName>
        <fullName evidence="5">KANL2-like probable zinc-finger domain-containing protein</fullName>
    </recommendedName>
</protein>
<feature type="compositionally biased region" description="Low complexity" evidence="4">
    <location>
        <begin position="248"/>
        <end position="260"/>
    </location>
</feature>
<evidence type="ECO:0000259" key="5">
    <source>
        <dbReference type="Pfam" id="PF13891"/>
    </source>
</evidence>
<evidence type="ECO:0000313" key="6">
    <source>
        <dbReference type="EMBL" id="KAK3105835.1"/>
    </source>
</evidence>
<feature type="region of interest" description="Disordered" evidence="4">
    <location>
        <begin position="204"/>
        <end position="269"/>
    </location>
</feature>
<feature type="coiled-coil region" evidence="3">
    <location>
        <begin position="1062"/>
        <end position="1089"/>
    </location>
</feature>
<feature type="region of interest" description="Disordered" evidence="4">
    <location>
        <begin position="661"/>
        <end position="682"/>
    </location>
</feature>
<organism evidence="6 7">
    <name type="scientific">Pinctada imbricata</name>
    <name type="common">Atlantic pearl-oyster</name>
    <name type="synonym">Pinctada martensii</name>
    <dbReference type="NCBI Taxonomy" id="66713"/>
    <lineage>
        <taxon>Eukaryota</taxon>
        <taxon>Metazoa</taxon>
        <taxon>Spiralia</taxon>
        <taxon>Lophotrochozoa</taxon>
        <taxon>Mollusca</taxon>
        <taxon>Bivalvia</taxon>
        <taxon>Autobranchia</taxon>
        <taxon>Pteriomorphia</taxon>
        <taxon>Pterioida</taxon>
        <taxon>Pterioidea</taxon>
        <taxon>Pteriidae</taxon>
        <taxon>Pinctada</taxon>
    </lineage>
</organism>
<reference evidence="6" key="1">
    <citation type="submission" date="2019-08" db="EMBL/GenBank/DDBJ databases">
        <title>The improved chromosome-level genome for the pearl oyster Pinctada fucata martensii using PacBio sequencing and Hi-C.</title>
        <authorList>
            <person name="Zheng Z."/>
        </authorList>
    </citation>
    <scope>NUCLEOTIDE SEQUENCE</scope>
    <source>
        <strain evidence="6">ZZ-2019</strain>
        <tissue evidence="6">Adductor muscle</tissue>
    </source>
</reference>
<comment type="subcellular location">
    <subcellularLocation>
        <location evidence="1">Nucleus</location>
    </subcellularLocation>
</comment>
<feature type="region of interest" description="Disordered" evidence="4">
    <location>
        <begin position="1"/>
        <end position="27"/>
    </location>
</feature>
<feature type="compositionally biased region" description="Low complexity" evidence="4">
    <location>
        <begin position="457"/>
        <end position="468"/>
    </location>
</feature>
<dbReference type="InterPro" id="IPR025927">
    <property type="entry name" value="Znf_KANL2-like"/>
</dbReference>
<keyword evidence="3" id="KW-0175">Coiled coil</keyword>
<dbReference type="GO" id="GO:0005634">
    <property type="term" value="C:nucleus"/>
    <property type="evidence" value="ECO:0007669"/>
    <property type="project" value="UniProtKB-SubCell"/>
</dbReference>
<feature type="compositionally biased region" description="Polar residues" evidence="4">
    <location>
        <begin position="935"/>
        <end position="944"/>
    </location>
</feature>
<sequence>MNGRGRKEAVGGRQKGGRERLGGGRRERGERRREILYVVDEGGKKMDVKFRFVTRIELQLEMYEGKNIHYSSPDKKPLCSFSGKVCNQHRLNGYGFCVRHILEDPHAPFKRCAYVAKSSKQTCTQAIPQHEERKYCNNHMQVLGMLPRKERKKKEKETKLAETPVHVPRDPQVIRDNRKSFEDRVKSKFNTSKLHVKSEVLKNDVGFGEDPDDPYAFPDPSGDSKNYGTNGPVNNLPSSSPYSEAPLSVSSQGSHGSKSPGDGGSGVSSIARLYPELAEKLEKVKPKAEPVVKGKEKGKAKSSRTLHRLQTKIAQNRIKDKMKRNQESNSQSQSPYHGYGSMGHVSPHTPTGGMNHYDIDMMEKTLPNNIDNLKPISSQPPSYPPVYSQVVNDARKGYPFQNLHPNLVPSPQSDLLPSPSTPEYVHAGIPQGIPHGVPLESLPGMPNSGYRSHSRAESSSNVLSNSYSHRYDTSSEPIRSAVPVTMETTSTSNFQNQPPVSMTSSGSVTMATHGQIKQTACKPPPPPYTKSVMENRSSISSVTVATTVSTMASSYVNSTSNRTTNCASDVKNPPVTKVALYGGLPPPPPYTSKVQKNVKSKRQSYTPLSIAVVPHLEKSDITKSRKVKHIVEENDIAKKLKTESSRMFYKRYVNKRQFDHSFMGSGLNSSEEEDSSENEEENMLPWQPRWFIESSDDEALEEDEQDDALRTTKLALLRARLRRQCFQSRTSAKSNVSEHQNNNSTTLALIQAIRENPKNTVEALNVIERQPERVVDKYKLRGLLPRQCCNKNNENVQCKNPVLPYTNHCLKHVMYNVDQQIFDYCTAKFADNTQCCMPVFDIRHELPLCMEHAVKADNYKKDSDSDQKQKRPRKKTKPSALTRPPKKGKKKRNQRKQVRPQKPSPPSEATGLGIPLVSSSGPESPGAHSSHGSEDSQPIKSSQPEEQEVKESKQTEEPVISGNTPVAMETQAVPTQVAAPAPVVEPVKKKEEVEKKPSLSDLPDSVIAATLNANLNPDSFVDKGLELPLEQASRLLEEGDFQDVFKLPDEAFDLFTGKNGDYEVTKEDVEELERHLAAANMDIKNAQKHLETLSAGGLELDEEQLQQITATLFGTGGQNDLQNNALSGNMCNGEDQENINAIARSLSASDSLMTRTSIGSNFPNQPATASSGSMFPSISHESVNVTSMGYIQAQQGNLGINNTMTSVTSLPINSLPINSMSVGVLNQAFQQNVGSSANIVGGSQGCASVNSVTKSVHIRTSRVIKLSEWSINSPATTATFTGNPST</sequence>
<evidence type="ECO:0000256" key="1">
    <source>
        <dbReference type="ARBA" id="ARBA00004123"/>
    </source>
</evidence>
<feature type="region of interest" description="Disordered" evidence="4">
    <location>
        <begin position="281"/>
        <end position="355"/>
    </location>
</feature>
<feature type="region of interest" description="Disordered" evidence="4">
    <location>
        <begin position="859"/>
        <end position="965"/>
    </location>
</feature>
<evidence type="ECO:0000256" key="2">
    <source>
        <dbReference type="ARBA" id="ARBA00023242"/>
    </source>
</evidence>
<feature type="region of interest" description="Disordered" evidence="4">
    <location>
        <begin position="446"/>
        <end position="475"/>
    </location>
</feature>
<feature type="domain" description="KANL2-like probable zinc-finger" evidence="5">
    <location>
        <begin position="795"/>
        <end position="853"/>
    </location>
</feature>
<feature type="compositionally biased region" description="Polar residues" evidence="4">
    <location>
        <begin position="223"/>
        <end position="242"/>
    </location>
</feature>
<feature type="compositionally biased region" description="Basic residues" evidence="4">
    <location>
        <begin position="300"/>
        <end position="310"/>
    </location>
</feature>
<keyword evidence="7" id="KW-1185">Reference proteome</keyword>
<comment type="caution">
    <text evidence="6">The sequence shown here is derived from an EMBL/GenBank/DDBJ whole genome shotgun (WGS) entry which is preliminary data.</text>
</comment>
<evidence type="ECO:0000313" key="7">
    <source>
        <dbReference type="Proteomes" id="UP001186944"/>
    </source>
</evidence>
<feature type="region of interest" description="Disordered" evidence="4">
    <location>
        <begin position="149"/>
        <end position="179"/>
    </location>
</feature>
<feature type="compositionally biased region" description="Basic and acidic residues" evidence="4">
    <location>
        <begin position="167"/>
        <end position="179"/>
    </location>
</feature>
<accession>A0AA88YHU4</accession>
<proteinExistence type="predicted"/>
<dbReference type="Proteomes" id="UP001186944">
    <property type="component" value="Unassembled WGS sequence"/>
</dbReference>
<evidence type="ECO:0000256" key="4">
    <source>
        <dbReference type="SAM" id="MobiDB-lite"/>
    </source>
</evidence>
<gene>
    <name evidence="6" type="ORF">FSP39_006863</name>
</gene>
<dbReference type="EMBL" id="VSWD01000003">
    <property type="protein sequence ID" value="KAK3105835.1"/>
    <property type="molecule type" value="Genomic_DNA"/>
</dbReference>
<feature type="compositionally biased region" description="Basic and acidic residues" evidence="4">
    <location>
        <begin position="947"/>
        <end position="956"/>
    </location>
</feature>
<feature type="compositionally biased region" description="Basic residues" evidence="4">
    <location>
        <begin position="884"/>
        <end position="899"/>
    </location>
</feature>
<feature type="compositionally biased region" description="Acidic residues" evidence="4">
    <location>
        <begin position="670"/>
        <end position="682"/>
    </location>
</feature>
<evidence type="ECO:0000256" key="3">
    <source>
        <dbReference type="SAM" id="Coils"/>
    </source>
</evidence>
<dbReference type="PANTHER" id="PTHR16198">
    <property type="match status" value="1"/>
</dbReference>
<feature type="compositionally biased region" description="Basic and acidic residues" evidence="4">
    <location>
        <begin position="281"/>
        <end position="299"/>
    </location>
</feature>
<keyword evidence="2" id="KW-0539">Nucleus</keyword>